<reference evidence="1" key="2">
    <citation type="submission" date="2025-09" db="UniProtKB">
        <authorList>
            <consortium name="EnsemblPlants"/>
        </authorList>
    </citation>
    <scope>IDENTIFICATION</scope>
</reference>
<reference evidence="1" key="1">
    <citation type="submission" date="2021-05" db="EMBL/GenBank/DDBJ databases">
        <authorList>
            <person name="Scholz U."/>
            <person name="Mascher M."/>
            <person name="Fiebig A."/>
        </authorList>
    </citation>
    <scope>NUCLEOTIDE SEQUENCE [LARGE SCALE GENOMIC DNA]</scope>
</reference>
<proteinExistence type="predicted"/>
<keyword evidence="2" id="KW-1185">Reference proteome</keyword>
<protein>
    <submittedName>
        <fullName evidence="1">Uncharacterized protein</fullName>
    </submittedName>
</protein>
<dbReference type="Proteomes" id="UP001732700">
    <property type="component" value="Chromosome 7C"/>
</dbReference>
<evidence type="ECO:0000313" key="2">
    <source>
        <dbReference type="Proteomes" id="UP001732700"/>
    </source>
</evidence>
<accession>A0ACD6A0P5</accession>
<dbReference type="EnsemblPlants" id="AVESA.00010b.r2.7CG0679480.1">
    <property type="protein sequence ID" value="AVESA.00010b.r2.7CG0679480.1.CDS.1"/>
    <property type="gene ID" value="AVESA.00010b.r2.7CG0679480"/>
</dbReference>
<evidence type="ECO:0000313" key="1">
    <source>
        <dbReference type="EnsemblPlants" id="AVESA.00010b.r2.7CG0679480.1.CDS.1"/>
    </source>
</evidence>
<name>A0ACD6A0P5_AVESA</name>
<organism evidence="1 2">
    <name type="scientific">Avena sativa</name>
    <name type="common">Oat</name>
    <dbReference type="NCBI Taxonomy" id="4498"/>
    <lineage>
        <taxon>Eukaryota</taxon>
        <taxon>Viridiplantae</taxon>
        <taxon>Streptophyta</taxon>
        <taxon>Embryophyta</taxon>
        <taxon>Tracheophyta</taxon>
        <taxon>Spermatophyta</taxon>
        <taxon>Magnoliopsida</taxon>
        <taxon>Liliopsida</taxon>
        <taxon>Poales</taxon>
        <taxon>Poaceae</taxon>
        <taxon>BOP clade</taxon>
        <taxon>Pooideae</taxon>
        <taxon>Poodae</taxon>
        <taxon>Poeae</taxon>
        <taxon>Poeae Chloroplast Group 1 (Aveneae type)</taxon>
        <taxon>Aveninae</taxon>
        <taxon>Avena</taxon>
    </lineage>
</organism>
<sequence>MYPEDSIMYRDDLIRLWVGEGFVEEQPGQLLEETAEEYYYELIHRNLLQPYGLYFDLSRCKMHDLLRQLACYLSKEECFIGDPESLGGESMSKLRRISVITNKDMLVFPATDKERNKVRTLRRMGQVSQGIDPSLFMKCLYLRVLDLTGSSIQSIPDCIGSLIHLRLLDLDNTEISFLPESISSLKNLMTLNLQRCKALHSLPLVITRLCNLRRLGLNGTPINQVPEGIGRLELLNDLEGFPIGGGDGNGKTKDGWKLEELEHLSQLRRLDMIKLESAIPCTGSMLTDKKHLKVLNLICTERTDEPYSEEDIGNIEKVFEQLIPPQNLEDLAISRFFGQTFPTWFGITHLASVKYLKLLNCNSCVHLPPIRQLSNLRYLKIEGAAAVTKIGPEFVGCRGANLRPTDAAVAFPKLETLIIVNMPNWEEWSFVEEEDAAAAAAAATEGGEDGSAEIRYGKAPSARMQLLPRLKRLELIGCPRLRALRDSLDRRPLAWKCSP</sequence>